<dbReference type="OrthoDB" id="3255642at2759"/>
<evidence type="ECO:0000313" key="2">
    <source>
        <dbReference type="EMBL" id="KAG5638338.1"/>
    </source>
</evidence>
<proteinExistence type="predicted"/>
<keyword evidence="3" id="KW-1185">Reference proteome</keyword>
<feature type="signal peptide" evidence="1">
    <location>
        <begin position="1"/>
        <end position="19"/>
    </location>
</feature>
<sequence length="241" mass="26609">MRIAIPTMILATLPVIVSACEGECIVGITNAYIGNYTDPVNTFLEQLVNEVVTKVLPNRRYASPPINLIQPIVTAYQKTAYKNLETAIFPSYFHGKCQQPNPDDPDGPWVNPPGCPNPDCNVVCGTPGSMVHFFPKLRYLAFNAIRKQLVESTTPGSEAYQAMEKMVIREAGGPKNRKRAAGTLMPALRREEQAKGQFKEVMHQTSSIMERICGGTGNGKTNGLPKCSWEKAMKEFILSYP</sequence>
<dbReference type="EMBL" id="JABCKI010005768">
    <property type="protein sequence ID" value="KAG5638338.1"/>
    <property type="molecule type" value="Genomic_DNA"/>
</dbReference>
<gene>
    <name evidence="2" type="ORF">H0H81_000581</name>
</gene>
<reference evidence="2" key="2">
    <citation type="submission" date="2021-10" db="EMBL/GenBank/DDBJ databases">
        <title>Phylogenomics reveals ancestral predisposition of the termite-cultivated fungus Termitomyces towards a domesticated lifestyle.</title>
        <authorList>
            <person name="Auxier B."/>
            <person name="Grum-Grzhimaylo A."/>
            <person name="Cardenas M.E."/>
            <person name="Lodge J.D."/>
            <person name="Laessoe T."/>
            <person name="Pedersen O."/>
            <person name="Smith M.E."/>
            <person name="Kuyper T.W."/>
            <person name="Franco-Molano E.A."/>
            <person name="Baroni T.J."/>
            <person name="Aanen D.K."/>
        </authorList>
    </citation>
    <scope>NUCLEOTIDE SEQUENCE</scope>
    <source>
        <strain evidence="2">D49</strain>
    </source>
</reference>
<dbReference type="Proteomes" id="UP000717328">
    <property type="component" value="Unassembled WGS sequence"/>
</dbReference>
<accession>A0A9P7K616</accession>
<feature type="chain" id="PRO_5040455291" evidence="1">
    <location>
        <begin position="20"/>
        <end position="241"/>
    </location>
</feature>
<comment type="caution">
    <text evidence="2">The sequence shown here is derived from an EMBL/GenBank/DDBJ whole genome shotgun (WGS) entry which is preliminary data.</text>
</comment>
<reference evidence="2" key="1">
    <citation type="submission" date="2021-02" db="EMBL/GenBank/DDBJ databases">
        <authorList>
            <person name="Nieuwenhuis M."/>
            <person name="Van De Peppel L.J.J."/>
        </authorList>
    </citation>
    <scope>NUCLEOTIDE SEQUENCE</scope>
    <source>
        <strain evidence="2">D49</strain>
    </source>
</reference>
<protein>
    <submittedName>
        <fullName evidence="2">Uncharacterized protein</fullName>
    </submittedName>
</protein>
<name>A0A9P7K616_9AGAR</name>
<dbReference type="AlphaFoldDB" id="A0A9P7K616"/>
<dbReference type="PROSITE" id="PS51257">
    <property type="entry name" value="PROKAR_LIPOPROTEIN"/>
    <property type="match status" value="1"/>
</dbReference>
<organism evidence="2 3">
    <name type="scientific">Sphagnurus paluster</name>
    <dbReference type="NCBI Taxonomy" id="117069"/>
    <lineage>
        <taxon>Eukaryota</taxon>
        <taxon>Fungi</taxon>
        <taxon>Dikarya</taxon>
        <taxon>Basidiomycota</taxon>
        <taxon>Agaricomycotina</taxon>
        <taxon>Agaricomycetes</taxon>
        <taxon>Agaricomycetidae</taxon>
        <taxon>Agaricales</taxon>
        <taxon>Tricholomatineae</taxon>
        <taxon>Lyophyllaceae</taxon>
        <taxon>Sphagnurus</taxon>
    </lineage>
</organism>
<evidence type="ECO:0000256" key="1">
    <source>
        <dbReference type="SAM" id="SignalP"/>
    </source>
</evidence>
<evidence type="ECO:0000313" key="3">
    <source>
        <dbReference type="Proteomes" id="UP000717328"/>
    </source>
</evidence>
<keyword evidence="1" id="KW-0732">Signal</keyword>